<organism evidence="3 4">
    <name type="scientific">Phytophthora nicotianae (strain INRA-310)</name>
    <name type="common">Phytophthora parasitica</name>
    <dbReference type="NCBI Taxonomy" id="761204"/>
    <lineage>
        <taxon>Eukaryota</taxon>
        <taxon>Sar</taxon>
        <taxon>Stramenopiles</taxon>
        <taxon>Oomycota</taxon>
        <taxon>Peronosporomycetes</taxon>
        <taxon>Peronosporales</taxon>
        <taxon>Peronosporaceae</taxon>
        <taxon>Phytophthora</taxon>
    </lineage>
</organism>
<dbReference type="OrthoDB" id="117442at2759"/>
<evidence type="ECO:0000313" key="4">
    <source>
        <dbReference type="Proteomes" id="UP000018817"/>
    </source>
</evidence>
<feature type="compositionally biased region" description="Polar residues" evidence="1">
    <location>
        <begin position="30"/>
        <end position="39"/>
    </location>
</feature>
<feature type="compositionally biased region" description="Basic and acidic residues" evidence="1">
    <location>
        <begin position="263"/>
        <end position="274"/>
    </location>
</feature>
<dbReference type="OMA" id="VNANTDR"/>
<feature type="region of interest" description="Disordered" evidence="1">
    <location>
        <begin position="147"/>
        <end position="173"/>
    </location>
</feature>
<feature type="region of interest" description="Disordered" evidence="1">
    <location>
        <begin position="228"/>
        <end position="390"/>
    </location>
</feature>
<accession>W2RFH9</accession>
<dbReference type="Proteomes" id="UP000018817">
    <property type="component" value="Unassembled WGS sequence"/>
</dbReference>
<dbReference type="AlphaFoldDB" id="W2RFH9"/>
<feature type="compositionally biased region" description="Basic and acidic residues" evidence="1">
    <location>
        <begin position="461"/>
        <end position="479"/>
    </location>
</feature>
<evidence type="ECO:0000313" key="3">
    <source>
        <dbReference type="EMBL" id="ETN24198.1"/>
    </source>
</evidence>
<feature type="region of interest" description="Disordered" evidence="1">
    <location>
        <begin position="706"/>
        <end position="733"/>
    </location>
</feature>
<proteinExistence type="predicted"/>
<gene>
    <name evidence="3" type="ORF">PPTG_00624</name>
</gene>
<dbReference type="EMBL" id="KI669561">
    <property type="protein sequence ID" value="ETN24198.1"/>
    <property type="molecule type" value="Genomic_DNA"/>
</dbReference>
<dbReference type="VEuPathDB" id="FungiDB:PPTG_00624"/>
<feature type="region of interest" description="Disordered" evidence="1">
    <location>
        <begin position="461"/>
        <end position="480"/>
    </location>
</feature>
<name>W2RFH9_PHYN3</name>
<feature type="region of interest" description="Disordered" evidence="1">
    <location>
        <begin position="1"/>
        <end position="63"/>
    </location>
</feature>
<reference evidence="4" key="1">
    <citation type="submission" date="2011-12" db="EMBL/GenBank/DDBJ databases">
        <authorList>
            <consortium name="The Broad Institute Genome Sequencing Platform"/>
            <person name="Russ C."/>
            <person name="Tyler B."/>
            <person name="Panabieres F."/>
            <person name="Shan W."/>
            <person name="Tripathy S."/>
            <person name="Grunwald N."/>
            <person name="Machado M."/>
            <person name="Young S.K."/>
            <person name="Zeng Q."/>
            <person name="Gargeya S."/>
            <person name="Fitzgerald M."/>
            <person name="Haas B."/>
            <person name="Abouelleil A."/>
            <person name="Alvarado L."/>
            <person name="Arachchi H.M."/>
            <person name="Berlin A."/>
            <person name="Chapman S.B."/>
            <person name="Gearin G."/>
            <person name="Goldberg J."/>
            <person name="Griggs A."/>
            <person name="Gujja S."/>
            <person name="Hansen M."/>
            <person name="Heiman D."/>
            <person name="Howarth C."/>
            <person name="Larimer J."/>
            <person name="Lui A."/>
            <person name="MacDonald P.J.P."/>
            <person name="McCowen C."/>
            <person name="Montmayeur A."/>
            <person name="Murphy C."/>
            <person name="Neiman D."/>
            <person name="Pearson M."/>
            <person name="Priest M."/>
            <person name="Roberts A."/>
            <person name="Saif S."/>
            <person name="Shea T."/>
            <person name="Sisk P."/>
            <person name="Stolte C."/>
            <person name="Sykes S."/>
            <person name="Wortman J."/>
            <person name="Nusbaum C."/>
            <person name="Birren B."/>
        </authorList>
    </citation>
    <scope>NUCLEOTIDE SEQUENCE [LARGE SCALE GENOMIC DNA]</scope>
    <source>
        <strain evidence="4">INRA-310</strain>
    </source>
</reference>
<keyword evidence="2" id="KW-0812">Transmembrane</keyword>
<dbReference type="STRING" id="761204.W2RFH9"/>
<feature type="compositionally biased region" description="Acidic residues" evidence="1">
    <location>
        <begin position="147"/>
        <end position="160"/>
    </location>
</feature>
<keyword evidence="2" id="KW-0472">Membrane</keyword>
<protein>
    <submittedName>
        <fullName evidence="3">Uncharacterized protein</fullName>
    </submittedName>
</protein>
<sequence length="807" mass="86249">MIIEEVPATSLRDKNEMSGRSEEDARTESSEGSNSQLQWPTDAAESEDEFVDAMEPPSSTSGVLLTFEGAAPPLSGVYEDAVEATDEQILAALTRSEGFKRMQSTIQEDEAENLKEDVDALDAKIDGDVIAVVERIVAVIEEAAEFYPEDSVSPEEEESGAQDKNPTEVLDEAVAQDDIVTIDSNSTESADGAVVYVAAVEECEGAATEEKADKEEIEQVVDVTVATADIPAEVNTDVPEETVAGDPESSVGEVTTQEIDEAEAQKTTETDGKATEALASIASEESQQEADVDESESDVVETSNGHGTSDESADTTPEPMEETEIETPRQLEVEFLKETTAEQEAAPAVDDEPEAAEEATLNEADDDGTKESGAEELIETETITGSEQPCAAAVDHDKIVAEICDEAFSAKQEEAAQPSENASQDVVEQETMAIEEVVAQVADELIEAVQLENQTLDKKAKAETLETDAPDKDSVDEHLGTAGNTNAVVVETGDVAPAATAAPTSTAKGVCNDDNDHVVVNLLPTFGPSSGMTTTTTIEPFVLSSASNEMIEAHFPPQRWTYEVYGFSIKDRVVYYHIHRKSMEVRSSNNEVTSVVETVRDAVETVAVVDEVIVESVVAQTADEEEKSDEVEAAKEESASVAAEVPTSLKLSSDIPDQKPVDTSEDVVEEPKPLIPDELNAHEDKLATEDTVVKDTELVECAAQDVDQAEESEPAKPVADYESETETQSEISEAPVEVAKVVEEPESEIDETMVIDPVVAAKEAAAVEAQASSFSFIPEQIRKHSYAASSVAVAVTTAIVATLVARR</sequence>
<evidence type="ECO:0000256" key="2">
    <source>
        <dbReference type="SAM" id="Phobius"/>
    </source>
</evidence>
<keyword evidence="2" id="KW-1133">Transmembrane helix</keyword>
<feature type="transmembrane region" description="Helical" evidence="2">
    <location>
        <begin position="786"/>
        <end position="805"/>
    </location>
</feature>
<feature type="region of interest" description="Disordered" evidence="1">
    <location>
        <begin position="621"/>
        <end position="669"/>
    </location>
</feature>
<feature type="compositionally biased region" description="Basic and acidic residues" evidence="1">
    <location>
        <begin position="326"/>
        <end position="340"/>
    </location>
</feature>
<feature type="compositionally biased region" description="Basic and acidic residues" evidence="1">
    <location>
        <begin position="11"/>
        <end position="29"/>
    </location>
</feature>
<evidence type="ECO:0000256" key="1">
    <source>
        <dbReference type="SAM" id="MobiDB-lite"/>
    </source>
</evidence>
<feature type="compositionally biased region" description="Acidic residues" evidence="1">
    <location>
        <begin position="286"/>
        <end position="299"/>
    </location>
</feature>
<dbReference type="GeneID" id="20170980"/>
<reference evidence="3 4" key="2">
    <citation type="submission" date="2013-11" db="EMBL/GenBank/DDBJ databases">
        <title>The Genome Sequence of Phytophthora parasitica INRA-310.</title>
        <authorList>
            <consortium name="The Broad Institute Genomics Platform"/>
            <person name="Russ C."/>
            <person name="Tyler B."/>
            <person name="Panabieres F."/>
            <person name="Shan W."/>
            <person name="Tripathy S."/>
            <person name="Grunwald N."/>
            <person name="Machado M."/>
            <person name="Johnson C.S."/>
            <person name="Arredondo F."/>
            <person name="Hong C."/>
            <person name="Coffey M."/>
            <person name="Young S.K."/>
            <person name="Zeng Q."/>
            <person name="Gargeya S."/>
            <person name="Fitzgerald M."/>
            <person name="Abouelleil A."/>
            <person name="Alvarado L."/>
            <person name="Chapman S.B."/>
            <person name="Gainer-Dewar J."/>
            <person name="Goldberg J."/>
            <person name="Griggs A."/>
            <person name="Gujja S."/>
            <person name="Hansen M."/>
            <person name="Howarth C."/>
            <person name="Imamovic A."/>
            <person name="Ireland A."/>
            <person name="Larimer J."/>
            <person name="McCowan C."/>
            <person name="Murphy C."/>
            <person name="Pearson M."/>
            <person name="Poon T.W."/>
            <person name="Priest M."/>
            <person name="Roberts A."/>
            <person name="Saif S."/>
            <person name="Shea T."/>
            <person name="Sykes S."/>
            <person name="Wortman J."/>
            <person name="Nusbaum C."/>
            <person name="Birren B."/>
        </authorList>
    </citation>
    <scope>NUCLEOTIDE SEQUENCE [LARGE SCALE GENOMIC DNA]</scope>
    <source>
        <strain evidence="3 4">INRA-310</strain>
    </source>
</reference>
<dbReference type="RefSeq" id="XP_008890286.1">
    <property type="nucleotide sequence ID" value="XM_008892038.1"/>
</dbReference>